<evidence type="ECO:0000256" key="2">
    <source>
        <dbReference type="ARBA" id="ARBA00022729"/>
    </source>
</evidence>
<proteinExistence type="inferred from homology"/>
<dbReference type="Pfam" id="PF13458">
    <property type="entry name" value="Peripla_BP_6"/>
    <property type="match status" value="1"/>
</dbReference>
<dbReference type="InterPro" id="IPR028081">
    <property type="entry name" value="Leu-bd"/>
</dbReference>
<comment type="similarity">
    <text evidence="1">Belongs to the leucine-binding protein family.</text>
</comment>
<feature type="domain" description="Leucine-binding protein" evidence="3">
    <location>
        <begin position="31"/>
        <end position="365"/>
    </location>
</feature>
<protein>
    <submittedName>
        <fullName evidence="4">ABC transporter substrate-binding protein</fullName>
    </submittedName>
</protein>
<dbReference type="InterPro" id="IPR028082">
    <property type="entry name" value="Peripla_BP_I"/>
</dbReference>
<dbReference type="KEGG" id="nhy:JQS43_24495"/>
<gene>
    <name evidence="4" type="ORF">JQS43_24495</name>
</gene>
<reference evidence="4" key="1">
    <citation type="submission" date="2021-02" db="EMBL/GenBank/DDBJ databases">
        <title>Natrosporangium hydrolyticum gen. nov., sp. nov, a haloalkaliphilic actinobacterium from a soda solonchak soil.</title>
        <authorList>
            <person name="Sorokin D.Y."/>
            <person name="Khijniak T.V."/>
            <person name="Zakharycheva A.P."/>
            <person name="Boueva O.V."/>
            <person name="Ariskina E.V."/>
            <person name="Hahnke R.L."/>
            <person name="Bunk B."/>
            <person name="Sproer C."/>
            <person name="Schumann P."/>
            <person name="Evtushenko L.I."/>
            <person name="Kublanov I.V."/>
        </authorList>
    </citation>
    <scope>NUCLEOTIDE SEQUENCE</scope>
    <source>
        <strain evidence="4">DSM 106523</strain>
    </source>
</reference>
<organism evidence="4 5">
    <name type="scientific">Natronosporangium hydrolyticum</name>
    <dbReference type="NCBI Taxonomy" id="2811111"/>
    <lineage>
        <taxon>Bacteria</taxon>
        <taxon>Bacillati</taxon>
        <taxon>Actinomycetota</taxon>
        <taxon>Actinomycetes</taxon>
        <taxon>Micromonosporales</taxon>
        <taxon>Micromonosporaceae</taxon>
        <taxon>Natronosporangium</taxon>
    </lineage>
</organism>
<dbReference type="RefSeq" id="WP_239676734.1">
    <property type="nucleotide sequence ID" value="NZ_CP070499.1"/>
</dbReference>
<dbReference type="EMBL" id="CP070499">
    <property type="protein sequence ID" value="QSB14592.1"/>
    <property type="molecule type" value="Genomic_DNA"/>
</dbReference>
<evidence type="ECO:0000313" key="5">
    <source>
        <dbReference type="Proteomes" id="UP000662857"/>
    </source>
</evidence>
<sequence>MSIAAVLSVVVVTLGGCGVFGDAREPAPMLIGVDLALTGSSQQLDEVHHRALLLRLEQVNEQRQQAGQARLELRVLDNRSDPATTVANVESFAASEVSAVVAGACVECALGAVDVIDELGVPVVVLAASTGVAEPVEARRFVFQLAPHPSGAADVMALELARAGAATVGVLTSDDEYGADGARELAAALAVHDIELVIDEPVAGDGLGQAVSRVAAWTPPPPVDVFVPGPVEPGPDAVVVWTSTPVLSGEIALALVEADFQGQLWLDPAAVGELVISGPPGQALDGARALFVETLVADQVIASLPHRVTRRLWFETYVTNHGNFHGHAVYSADALDVLAAAADAGGVERIGLRDALESTQLVVSSPRFHGAVIT</sequence>
<dbReference type="InterPro" id="IPR051010">
    <property type="entry name" value="BCAA_transport"/>
</dbReference>
<accession>A0A895YEL5</accession>
<dbReference type="PANTHER" id="PTHR30483">
    <property type="entry name" value="LEUCINE-SPECIFIC-BINDING PROTEIN"/>
    <property type="match status" value="1"/>
</dbReference>
<name>A0A895YEL5_9ACTN</name>
<dbReference type="Proteomes" id="UP000662857">
    <property type="component" value="Chromosome"/>
</dbReference>
<evidence type="ECO:0000256" key="1">
    <source>
        <dbReference type="ARBA" id="ARBA00010062"/>
    </source>
</evidence>
<dbReference type="Gene3D" id="3.40.50.2300">
    <property type="match status" value="2"/>
</dbReference>
<keyword evidence="2" id="KW-0732">Signal</keyword>
<keyword evidence="5" id="KW-1185">Reference proteome</keyword>
<evidence type="ECO:0000259" key="3">
    <source>
        <dbReference type="Pfam" id="PF13458"/>
    </source>
</evidence>
<dbReference type="AlphaFoldDB" id="A0A895YEL5"/>
<dbReference type="PANTHER" id="PTHR30483:SF38">
    <property type="entry name" value="BLR7848 PROTEIN"/>
    <property type="match status" value="1"/>
</dbReference>
<dbReference type="SUPFAM" id="SSF53822">
    <property type="entry name" value="Periplasmic binding protein-like I"/>
    <property type="match status" value="1"/>
</dbReference>
<evidence type="ECO:0000313" key="4">
    <source>
        <dbReference type="EMBL" id="QSB14592.1"/>
    </source>
</evidence>